<dbReference type="InterPro" id="IPR026811">
    <property type="entry name" value="CIZ1"/>
</dbReference>
<feature type="compositionally biased region" description="Basic and acidic residues" evidence="6">
    <location>
        <begin position="2430"/>
        <end position="2459"/>
    </location>
</feature>
<feature type="compositionally biased region" description="Acidic residues" evidence="6">
    <location>
        <begin position="2272"/>
        <end position="2283"/>
    </location>
</feature>
<feature type="compositionally biased region" description="Basic and acidic residues" evidence="6">
    <location>
        <begin position="2102"/>
        <end position="2115"/>
    </location>
</feature>
<feature type="compositionally biased region" description="Polar residues" evidence="6">
    <location>
        <begin position="487"/>
        <end position="496"/>
    </location>
</feature>
<evidence type="ECO:0000256" key="3">
    <source>
        <dbReference type="ARBA" id="ARBA00022771"/>
    </source>
</evidence>
<feature type="compositionally biased region" description="Basic and acidic residues" evidence="6">
    <location>
        <begin position="2183"/>
        <end position="2198"/>
    </location>
</feature>
<feature type="compositionally biased region" description="Acidic residues" evidence="6">
    <location>
        <begin position="2065"/>
        <end position="2075"/>
    </location>
</feature>
<feature type="compositionally biased region" description="Low complexity" evidence="6">
    <location>
        <begin position="1964"/>
        <end position="1979"/>
    </location>
</feature>
<feature type="compositionally biased region" description="Basic and acidic residues" evidence="6">
    <location>
        <begin position="2472"/>
        <end position="2482"/>
    </location>
</feature>
<dbReference type="GO" id="GO:0005634">
    <property type="term" value="C:nucleus"/>
    <property type="evidence" value="ECO:0007669"/>
    <property type="project" value="UniProtKB-SubCell"/>
</dbReference>
<feature type="compositionally biased region" description="Basic and acidic residues" evidence="6">
    <location>
        <begin position="1980"/>
        <end position="1991"/>
    </location>
</feature>
<feature type="compositionally biased region" description="Polar residues" evidence="6">
    <location>
        <begin position="2081"/>
        <end position="2091"/>
    </location>
</feature>
<feature type="compositionally biased region" description="Polar residues" evidence="6">
    <location>
        <begin position="446"/>
        <end position="455"/>
    </location>
</feature>
<evidence type="ECO:0000259" key="7">
    <source>
        <dbReference type="PROSITE" id="PS50171"/>
    </source>
</evidence>
<reference evidence="8" key="3">
    <citation type="submission" date="2025-09" db="UniProtKB">
        <authorList>
            <consortium name="Ensembl"/>
        </authorList>
    </citation>
    <scope>IDENTIFICATION</scope>
</reference>
<feature type="compositionally biased region" description="Basic and acidic residues" evidence="6">
    <location>
        <begin position="2405"/>
        <end position="2420"/>
    </location>
</feature>
<feature type="region of interest" description="Disordered" evidence="6">
    <location>
        <begin position="1693"/>
        <end position="2324"/>
    </location>
</feature>
<evidence type="ECO:0000256" key="5">
    <source>
        <dbReference type="ARBA" id="ARBA00023242"/>
    </source>
</evidence>
<feature type="compositionally biased region" description="Low complexity" evidence="6">
    <location>
        <begin position="1873"/>
        <end position="1910"/>
    </location>
</feature>
<proteinExistence type="predicted"/>
<dbReference type="Ensembl" id="ENSONIT00000087833.1">
    <property type="protein sequence ID" value="ENSONIP00000072660.1"/>
    <property type="gene ID" value="ENSONIG00000032418.1"/>
</dbReference>
<feature type="compositionally biased region" description="Acidic residues" evidence="6">
    <location>
        <begin position="1829"/>
        <end position="1854"/>
    </location>
</feature>
<dbReference type="InterPro" id="IPR013087">
    <property type="entry name" value="Znf_C2H2_type"/>
</dbReference>
<feature type="region of interest" description="Disordered" evidence="6">
    <location>
        <begin position="95"/>
        <end position="204"/>
    </location>
</feature>
<feature type="compositionally biased region" description="Low complexity" evidence="6">
    <location>
        <begin position="1727"/>
        <end position="1747"/>
    </location>
</feature>
<name>A0A669EID6_ORENI</name>
<protein>
    <submittedName>
        <fullName evidence="8">Zinc finger protein 638</fullName>
    </submittedName>
</protein>
<comment type="subcellular location">
    <subcellularLocation>
        <location evidence="1">Nucleus</location>
    </subcellularLocation>
</comment>
<feature type="region of interest" description="Disordered" evidence="6">
    <location>
        <begin position="2620"/>
        <end position="2927"/>
    </location>
</feature>
<reference evidence="8" key="2">
    <citation type="submission" date="2025-08" db="UniProtKB">
        <authorList>
            <consortium name="Ensembl"/>
        </authorList>
    </citation>
    <scope>IDENTIFICATION</scope>
</reference>
<feature type="compositionally biased region" description="Basic and acidic residues" evidence="6">
    <location>
        <begin position="432"/>
        <end position="445"/>
    </location>
</feature>
<feature type="compositionally biased region" description="Basic and acidic residues" evidence="6">
    <location>
        <begin position="2019"/>
        <end position="2042"/>
    </location>
</feature>
<feature type="compositionally biased region" description="Low complexity" evidence="6">
    <location>
        <begin position="164"/>
        <end position="176"/>
    </location>
</feature>
<feature type="compositionally biased region" description="Polar residues" evidence="6">
    <location>
        <begin position="2200"/>
        <end position="2222"/>
    </location>
</feature>
<sequence>MSHPLYNPYASGNQSSSQGRYGQSSMQAERDSHKTSPHLGPGSSFSSSGVSSATPAKSGGIIPSLQTMPMSYRPEGSKTSMEEDIKRSIDMHISRAREEVRNQPLKKNSQFTSTRRDEYDSSGKDVTSYVLSSTSQRPPDVASSTSSMDWLPSYKRETEDDSSKYCSSSASLSYQSTGDGRFNASNERERNVQSIPGLGDYDYPVPDKPVGSAESTHPKYTSETAVNILMQFGLEKEDLEHLISYPEDQMTPDNLPFILRQIRMEKAKRSATAGPSKSYYDPHSTTSMSGRERLSTSRGEGMRQDELSPIVQPSKVIDYGHTGKYTGSFGDEIGRSSSGASSGGSTLLMGSYDSSGLSREPLQKSVTEVKNSTLVSSCDQGSSFTSHGSMRSSGPAQQLPTQPNQSSQEIFKGFSLPKTDTDIRPLKAEVTKALSLKDPEPDRQSASKSQLTPNIVRSVHPSRPGLVLIGSSSSDSHIKEKSKTHRQVPNVSEQMNKQQMQQKQVQQQQVKQRMQPPPPKQQMQQQLKQQQTQQQQMKQQQTQQQQLKQQQTQQQQLKQQTQQQQMKQQQTQQQQMKQQQTQQQQLKQQQTPQVPNLPIGLQQMQNQPAVHMGQVLQSQVFSAAKPVPQPSLMPGLTMPVPPGLSPLMQNLMNFIHIPQPASTKQLPAKVEVTRNIPVLAQMQDYTAASPRVFPHTCSLCNKECNQMKDWISHQYTSLHIENCRLLRKRYPEWNGEIASLLGASGTKPSPSTSAETSQKKTRHESRSRSCSPRSHRDSERSRDLRSSRSHSHSPRTHRDSERRRNSRSSRSRSGSSRRRHESERRRDRRSSHSRSGSPLRRHESERRRDRRSSRSRSGSPRRRRDLERRRYRRSSHSCSRSRSPRRERHRSRSRSPYSARCNRRSRSHSDSSWYDRPSSSRYRSRSRSRERRPSPKRRDKKRSPPRRSWERRSLAKRSSPRRNTSSSSKILAKKLLETSALQSLSKQSDLETVVKTLTPALLAELAKMKSSRSTSSSSSRSASPETTKGRPSTEKTKAGKSSPPTMVRLQGIVSSLSHSEVISAVEKFGKTKSVVLFRSKLQAVVCFEKQEDAEKLKSLKNFDIKEVTVSVVNEKEIASKKTTKSKLETTAKVSVSKAKNISAEQKAKTVKTGDKAEEAVESVETVTKDKVPVTAKKISKYPDAPTHPTFGERIEKQLCPERIRCLKTVRLCNSKLVSLNYKVLLISNLPKYHDGCYAEEDIASLLTPHRFEYYHDTIYVIPQARMAFALMPTVMAAKNIMLVSERHKFILNGSKLRLQLVKSRNIKTPLEFYKYLMNRLCYVMKEETDIGARTIYIRNISPGESRDLREALGKIGTVRNYLPLLNKVLIEFESLCDADRLGVWYSLLKRATGHKLSRVEIPHSGFTSLPPRLPHKALPDSEVAVDGATVPTEDITIPQRSTSPYWITMTTSPFVFPTVSPWFTIPEYFTVSEPDDIEKAQSQGSMFSTIMLTGLPEGNYRQEDVAKLVWRYFPDQTVQTLYYNIIVLSLQRRAFVFFNSWDACCDFARDYLKDPVTVGEWTLKIHVVLQDMRPGSSEENMYRSMMKWSSTHVPESESLEDRLLSVEVSEVNVDLLMMIMEVLASIAAFVRFLPLANRICIEMAEPGGLTQVMESNVTKDYLSSWSKVGRIESLKSLKQRLQDSGENTVNLELESEKATESTVAPQPSEEGQKAAVKEEGPPQTLVTAPDANAAPAASSDAPSATSPVKSEEKDSELPHINEDIFMAITAAVREHRQGQGSRAQSKERESKSSSPSRAQDEDAPNEKVQVDNLEKKVSSESRPFGEPDFNLEDFVTVDEINEDAADADPNDESDSSTKPKSTENMERQSSDASPASKRTSARSSKDSSSSVSSSSKPTEASEKSSSTSSPRKSKDSFESTKPESSASISKPVSFSGEKTQPNKSPDKSSHSSSSGYRTRSSKMASTAAAELTEESAATKSDLKVSAKENQTKMETSSETQPPAEGEGLGMKSQTQTLEAECKDDADKESKKSKGEDGEKDNAGKYPQEEEDDGESYQILDSINEPTDEQIDEDTNQETKTESSGPEQTQSLHEGDSQVLDSIDDKGSEESSKTETDASLYVIDSVSEDQASTVQEDSHLVKDEGATAKQLSEEKIQDTNAEPDAADKKEGLDPSMNQTPRSSADGKEMNEEMLSEKSNKASKSFCQTPNNEEQENKGSSADVTKQKASEKLDSVNDHTGGEDDGKERNTRSQEVSKAVTEGKEEEAYQIIDSVEEEPETTEAEAENKVEKTKKAAEVAKRAERPTRRGGPRTRTSKREEKETQEEMIFEVVDCVEDESVQHVSTTERPGRRRSARGNKEDKMMPTSTVACIKPVREEESTSEILDSVEGKAAMNEQTITTRSTRGRRETKEDVSKKDKTPTRRRPTPARDSQEPKKEEPLQTEEKGPMKESTPTKKSEENATFTIVDPVQDEVIKDERAKTPEKRRRGRPKKDTKVTKKQAALKNAASSKVADEEEAIYQIVDSVEDETADNEPLKDQSTEEPTVPKDDKDSASPKNADEEEEEPLYQIVDSLEDDQVREDPTNAQTSDIETKERETLGKKEDSLTCGAMAAEVVDKEECLDHTAEVSNAPSAEDGSGTATKEEKPKTDTKEATGSQSDAAAVPEEKTNLEEDTQELVTLDEVGADDAGEERAVEGQDWSREITKGEPAELVTLDEIVENDEEWERTVEPRPPTQESQSVEAADIETFATAAEEVAEEEAEKTSGSAKRKHDETEESVNFVTVDEVGKTEEKEAVITRTRGRPRKRTRQTPVRKSARGKPERTKDETEEEEKTEPLPPASVNPTLSQDRDSSVPPGDGQAERTEEEAATQPDATPAPAGPQPEPKCPDKETQEGEEKDGWSTADIKVVGKRRRELVGPEAKRSRSQSPCVVADFRLPQFNPNSPLGQEFVVPKSGFFCNICSVFYLNEKTAKELHCCSQKHYDNLQKYYEKRRQRASKMSSQMSQGSVSD</sequence>
<feature type="compositionally biased region" description="Basic and acidic residues" evidence="6">
    <location>
        <begin position="2135"/>
        <end position="2156"/>
    </location>
</feature>
<gene>
    <name evidence="8" type="primary">LOC106097725</name>
</gene>
<feature type="compositionally biased region" description="Basic residues" evidence="6">
    <location>
        <begin position="2799"/>
        <end position="2808"/>
    </location>
</feature>
<dbReference type="SUPFAM" id="SSF54928">
    <property type="entry name" value="RNA-binding domain, RBD"/>
    <property type="match status" value="1"/>
</dbReference>
<keyword evidence="4" id="KW-0862">Zinc</keyword>
<dbReference type="InterPro" id="IPR035979">
    <property type="entry name" value="RBD_domain_sf"/>
</dbReference>
<dbReference type="SMART" id="SM00451">
    <property type="entry name" value="ZnF_U1"/>
    <property type="match status" value="2"/>
</dbReference>
<dbReference type="InterPro" id="IPR012677">
    <property type="entry name" value="Nucleotide-bd_a/b_plait_sf"/>
</dbReference>
<accession>A0A669EID6</accession>
<dbReference type="GO" id="GO:0003676">
    <property type="term" value="F:nucleic acid binding"/>
    <property type="evidence" value="ECO:0007669"/>
    <property type="project" value="InterPro"/>
</dbReference>
<feature type="compositionally biased region" description="Polar residues" evidence="6">
    <location>
        <begin position="746"/>
        <end position="756"/>
    </location>
</feature>
<reference evidence="9" key="1">
    <citation type="submission" date="2012-01" db="EMBL/GenBank/DDBJ databases">
        <title>The Genome Sequence of Oreochromis niloticus (Nile Tilapia).</title>
        <authorList>
            <consortium name="Broad Institute Genome Assembly Team"/>
            <consortium name="Broad Institute Sequencing Platform"/>
            <person name="Di Palma F."/>
            <person name="Johnson J."/>
            <person name="Lander E.S."/>
            <person name="Lindblad-Toh K."/>
        </authorList>
    </citation>
    <scope>NUCLEOTIDE SEQUENCE [LARGE SCALE GENOMIC DNA]</scope>
</reference>
<dbReference type="GeneTree" id="ENSGT00990000203723"/>
<feature type="compositionally biased region" description="Basic and acidic residues" evidence="6">
    <location>
        <begin position="2885"/>
        <end position="2899"/>
    </location>
</feature>
<feature type="compositionally biased region" description="Polar residues" evidence="6">
    <location>
        <begin position="129"/>
        <end position="148"/>
    </location>
</feature>
<evidence type="ECO:0000256" key="6">
    <source>
        <dbReference type="SAM" id="MobiDB-lite"/>
    </source>
</evidence>
<feature type="compositionally biased region" description="Basic and acidic residues" evidence="6">
    <location>
        <begin position="114"/>
        <end position="123"/>
    </location>
</feature>
<feature type="compositionally biased region" description="Basic and acidic residues" evidence="6">
    <location>
        <begin position="1798"/>
        <end position="1825"/>
    </location>
</feature>
<dbReference type="InterPro" id="IPR000690">
    <property type="entry name" value="Matrin/U1-C_Znf_C2H2"/>
</dbReference>
<feature type="compositionally biased region" description="Basic residues" evidence="6">
    <location>
        <begin position="922"/>
        <end position="945"/>
    </location>
</feature>
<feature type="compositionally biased region" description="Low complexity" evidence="6">
    <location>
        <begin position="1011"/>
        <end position="1023"/>
    </location>
</feature>
<feature type="region of interest" description="Disordered" evidence="6">
    <location>
        <begin position="1007"/>
        <end position="1045"/>
    </location>
</feature>
<dbReference type="PROSITE" id="PS50171">
    <property type="entry name" value="ZF_MATRIN"/>
    <property type="match status" value="1"/>
</dbReference>
<feature type="compositionally biased region" description="Basic and acidic residues" evidence="6">
    <location>
        <begin position="1710"/>
        <end position="1720"/>
    </location>
</feature>
<feature type="compositionally biased region" description="Basic and acidic residues" evidence="6">
    <location>
        <begin position="2590"/>
        <end position="2604"/>
    </location>
</feature>
<feature type="compositionally biased region" description="Low complexity" evidence="6">
    <location>
        <begin position="335"/>
        <end position="351"/>
    </location>
</feature>
<feature type="compositionally biased region" description="Basic residues" evidence="6">
    <location>
        <begin position="882"/>
        <end position="893"/>
    </location>
</feature>
<feature type="compositionally biased region" description="Basic and acidic residues" evidence="6">
    <location>
        <begin position="1855"/>
        <end position="1869"/>
    </location>
</feature>
<feature type="compositionally biased region" description="Basic and acidic residues" evidence="6">
    <location>
        <begin position="2223"/>
        <end position="2250"/>
    </location>
</feature>
<evidence type="ECO:0000256" key="4">
    <source>
        <dbReference type="ARBA" id="ARBA00022833"/>
    </source>
</evidence>
<feature type="compositionally biased region" description="Basic and acidic residues" evidence="6">
    <location>
        <begin position="2641"/>
        <end position="2652"/>
    </location>
</feature>
<feature type="compositionally biased region" description="Basic and acidic residues" evidence="6">
    <location>
        <begin position="290"/>
        <end position="306"/>
    </location>
</feature>
<dbReference type="PANTHER" id="PTHR15491:SF9">
    <property type="entry name" value="CIP1-INTERACTING ZINC FINGER PROTEIN"/>
    <property type="match status" value="1"/>
</dbReference>
<feature type="compositionally biased region" description="Basic and acidic residues" evidence="6">
    <location>
        <begin position="2690"/>
        <end position="2708"/>
    </location>
</feature>
<feature type="compositionally biased region" description="Basic and acidic residues" evidence="6">
    <location>
        <begin position="2785"/>
        <end position="2795"/>
    </location>
</feature>
<dbReference type="Gene3D" id="3.30.70.330">
    <property type="match status" value="2"/>
</dbReference>
<organism evidence="8 9">
    <name type="scientific">Oreochromis niloticus</name>
    <name type="common">Nile tilapia</name>
    <name type="synonym">Tilapia nilotica</name>
    <dbReference type="NCBI Taxonomy" id="8128"/>
    <lineage>
        <taxon>Eukaryota</taxon>
        <taxon>Metazoa</taxon>
        <taxon>Chordata</taxon>
        <taxon>Craniata</taxon>
        <taxon>Vertebrata</taxon>
        <taxon>Euteleostomi</taxon>
        <taxon>Actinopterygii</taxon>
        <taxon>Neopterygii</taxon>
        <taxon>Teleostei</taxon>
        <taxon>Neoteleostei</taxon>
        <taxon>Acanthomorphata</taxon>
        <taxon>Ovalentaria</taxon>
        <taxon>Cichlomorphae</taxon>
        <taxon>Cichliformes</taxon>
        <taxon>Cichlidae</taxon>
        <taxon>African cichlids</taxon>
        <taxon>Pseudocrenilabrinae</taxon>
        <taxon>Oreochromini</taxon>
        <taxon>Oreochromis</taxon>
    </lineage>
</organism>
<evidence type="ECO:0000313" key="8">
    <source>
        <dbReference type="Ensembl" id="ENSONIP00000072660.1"/>
    </source>
</evidence>
<evidence type="ECO:0000313" key="9">
    <source>
        <dbReference type="Proteomes" id="UP000005207"/>
    </source>
</evidence>
<feature type="compositionally biased region" description="Polar residues" evidence="6">
    <location>
        <begin position="364"/>
        <end position="407"/>
    </location>
</feature>
<feature type="compositionally biased region" description="Basic and acidic residues" evidence="6">
    <location>
        <begin position="1027"/>
        <end position="1037"/>
    </location>
</feature>
<keyword evidence="3" id="KW-0863">Zinc-finger</keyword>
<feature type="compositionally biased region" description="Low complexity" evidence="6">
    <location>
        <begin position="11"/>
        <end position="25"/>
    </location>
</feature>
<feature type="compositionally biased region" description="Basic residues" evidence="6">
    <location>
        <begin position="848"/>
        <end position="875"/>
    </location>
</feature>
<keyword evidence="9" id="KW-1185">Reference proteome</keyword>
<feature type="compositionally biased region" description="Low complexity" evidence="6">
    <location>
        <begin position="37"/>
        <end position="58"/>
    </location>
</feature>
<feature type="compositionally biased region" description="Basic and acidic residues" evidence="6">
    <location>
        <begin position="2533"/>
        <end position="2553"/>
    </location>
</feature>
<feature type="compositionally biased region" description="Basic and acidic residues" evidence="6">
    <location>
        <begin position="774"/>
        <end position="786"/>
    </location>
</feature>
<dbReference type="PROSITE" id="PS00028">
    <property type="entry name" value="ZINC_FINGER_C2H2_1"/>
    <property type="match status" value="1"/>
</dbReference>
<feature type="compositionally biased region" description="Basic residues" evidence="6">
    <location>
        <begin position="804"/>
        <end position="819"/>
    </location>
</feature>
<keyword evidence="5" id="KW-0539">Nucleus</keyword>
<dbReference type="GO" id="GO:0008270">
    <property type="term" value="F:zinc ion binding"/>
    <property type="evidence" value="ECO:0007669"/>
    <property type="project" value="UniProtKB-KW"/>
</dbReference>
<feature type="domain" description="Matrin-type" evidence="7">
    <location>
        <begin position="2956"/>
        <end position="2987"/>
    </location>
</feature>
<feature type="compositionally biased region" description="Basic and acidic residues" evidence="6">
    <location>
        <begin position="2284"/>
        <end position="2305"/>
    </location>
</feature>
<feature type="compositionally biased region" description="Low complexity" evidence="6">
    <location>
        <begin position="497"/>
        <end position="514"/>
    </location>
</feature>
<feature type="compositionally biased region" description="Basic and acidic residues" evidence="6">
    <location>
        <begin position="1912"/>
        <end position="1921"/>
    </location>
</feature>
<dbReference type="Proteomes" id="UP000005207">
    <property type="component" value="Linkage group LG3"/>
</dbReference>
<feature type="compositionally biased region" description="Basic and acidic residues" evidence="6">
    <location>
        <begin position="1749"/>
        <end position="1762"/>
    </location>
</feature>
<dbReference type="PANTHER" id="PTHR15491">
    <property type="match status" value="1"/>
</dbReference>
<feature type="region of interest" description="Disordered" evidence="6">
    <location>
        <begin position="268"/>
        <end position="308"/>
    </location>
</feature>
<evidence type="ECO:0000256" key="1">
    <source>
        <dbReference type="ARBA" id="ARBA00004123"/>
    </source>
</evidence>
<feature type="region of interest" description="Disordered" evidence="6">
    <location>
        <begin position="741"/>
        <end position="969"/>
    </location>
</feature>
<evidence type="ECO:0000256" key="2">
    <source>
        <dbReference type="ARBA" id="ARBA00022723"/>
    </source>
</evidence>
<feature type="region of interest" description="Disordered" evidence="6">
    <location>
        <begin position="432"/>
        <end position="529"/>
    </location>
</feature>
<feature type="compositionally biased region" description="Polar residues" evidence="6">
    <location>
        <begin position="1922"/>
        <end position="1943"/>
    </location>
</feature>
<keyword evidence="2" id="KW-0479">Metal-binding</keyword>
<feature type="compositionally biased region" description="Basic and acidic residues" evidence="6">
    <location>
        <begin position="154"/>
        <end position="163"/>
    </location>
</feature>
<feature type="compositionally biased region" description="Low complexity" evidence="6">
    <location>
        <begin position="910"/>
        <end position="921"/>
    </location>
</feature>
<feature type="region of interest" description="Disordered" evidence="6">
    <location>
        <begin position="2336"/>
        <end position="2605"/>
    </location>
</feature>
<feature type="region of interest" description="Disordered" evidence="6">
    <location>
        <begin position="1"/>
        <end position="83"/>
    </location>
</feature>
<dbReference type="InterPro" id="IPR003604">
    <property type="entry name" value="Matrin/U1-like-C_Znf_C2H2"/>
</dbReference>
<feature type="region of interest" description="Disordered" evidence="6">
    <location>
        <begin position="329"/>
        <end position="407"/>
    </location>
</feature>